<feature type="compositionally biased region" description="Basic and acidic residues" evidence="3">
    <location>
        <begin position="593"/>
        <end position="603"/>
    </location>
</feature>
<comment type="caution">
    <text evidence="5">The sequence shown here is derived from an EMBL/GenBank/DDBJ whole genome shotgun (WGS) entry which is preliminary data.</text>
</comment>
<keyword evidence="4" id="KW-0812">Transmembrane</keyword>
<feature type="transmembrane region" description="Helical" evidence="4">
    <location>
        <begin position="531"/>
        <end position="556"/>
    </location>
</feature>
<dbReference type="Proteomes" id="UP000003240">
    <property type="component" value="Unassembled WGS sequence"/>
</dbReference>
<dbReference type="PANTHER" id="PTHR22550">
    <property type="entry name" value="SPORE GERMINATION PROTEIN"/>
    <property type="match status" value="1"/>
</dbReference>
<name>F7NHY8_9FIRM</name>
<dbReference type="AlphaFoldDB" id="F7NHY8"/>
<dbReference type="RefSeq" id="WP_004094604.1">
    <property type="nucleotide sequence ID" value="NZ_AFGF01000060.1"/>
</dbReference>
<evidence type="ECO:0000256" key="3">
    <source>
        <dbReference type="SAM" id="MobiDB-lite"/>
    </source>
</evidence>
<keyword evidence="2 4" id="KW-0472">Membrane</keyword>
<dbReference type="GO" id="GO:0009847">
    <property type="term" value="P:spore germination"/>
    <property type="evidence" value="ECO:0007669"/>
    <property type="project" value="InterPro"/>
</dbReference>
<dbReference type="InterPro" id="IPR050768">
    <property type="entry name" value="UPF0353/GerABKA_families"/>
</dbReference>
<dbReference type="EMBL" id="AFGF01000060">
    <property type="protein sequence ID" value="EGO64367.1"/>
    <property type="molecule type" value="Genomic_DNA"/>
</dbReference>
<dbReference type="GO" id="GO:0016020">
    <property type="term" value="C:membrane"/>
    <property type="evidence" value="ECO:0007669"/>
    <property type="project" value="InterPro"/>
</dbReference>
<evidence type="ECO:0000256" key="2">
    <source>
        <dbReference type="ARBA" id="ARBA00023136"/>
    </source>
</evidence>
<proteinExistence type="inferred from homology"/>
<evidence type="ECO:0000313" key="5">
    <source>
        <dbReference type="EMBL" id="EGO64367.1"/>
    </source>
</evidence>
<dbReference type="STRING" id="1009370.ALO_08430"/>
<feature type="transmembrane region" description="Helical" evidence="4">
    <location>
        <begin position="367"/>
        <end position="388"/>
    </location>
</feature>
<dbReference type="OrthoDB" id="9772630at2"/>
<keyword evidence="4" id="KW-1133">Transmembrane helix</keyword>
<keyword evidence="6" id="KW-1185">Reference proteome</keyword>
<reference evidence="5 6" key="1">
    <citation type="journal article" date="2011" name="EMBO J.">
        <title>Structural diversity of bacterial flagellar motors.</title>
        <authorList>
            <person name="Chen S."/>
            <person name="Beeby M."/>
            <person name="Murphy G.E."/>
            <person name="Leadbetter J.R."/>
            <person name="Hendrixson D.R."/>
            <person name="Briegel A."/>
            <person name="Li Z."/>
            <person name="Shi J."/>
            <person name="Tocheva E.I."/>
            <person name="Muller A."/>
            <person name="Dobro M.J."/>
            <person name="Jensen G.J."/>
        </authorList>
    </citation>
    <scope>NUCLEOTIDE SEQUENCE [LARGE SCALE GENOMIC DNA]</scope>
    <source>
        <strain evidence="5 6">DSM 6540</strain>
    </source>
</reference>
<feature type="transmembrane region" description="Helical" evidence="4">
    <location>
        <begin position="498"/>
        <end position="519"/>
    </location>
</feature>
<gene>
    <name evidence="5" type="ORF">ALO_08430</name>
</gene>
<evidence type="ECO:0000313" key="6">
    <source>
        <dbReference type="Proteomes" id="UP000003240"/>
    </source>
</evidence>
<evidence type="ECO:0000256" key="4">
    <source>
        <dbReference type="SAM" id="Phobius"/>
    </source>
</evidence>
<dbReference type="Pfam" id="PF03323">
    <property type="entry name" value="GerA"/>
    <property type="match status" value="1"/>
</dbReference>
<dbReference type="PANTHER" id="PTHR22550:SF5">
    <property type="entry name" value="LEUCINE ZIPPER PROTEIN 4"/>
    <property type="match status" value="1"/>
</dbReference>
<accession>F7NHY8</accession>
<dbReference type="InterPro" id="IPR004995">
    <property type="entry name" value="Spore_Ger"/>
</dbReference>
<feature type="transmembrane region" description="Helical" evidence="4">
    <location>
        <begin position="409"/>
        <end position="428"/>
    </location>
</feature>
<organism evidence="5 6">
    <name type="scientific">Acetonema longum DSM 6540</name>
    <dbReference type="NCBI Taxonomy" id="1009370"/>
    <lineage>
        <taxon>Bacteria</taxon>
        <taxon>Bacillati</taxon>
        <taxon>Bacillota</taxon>
        <taxon>Negativicutes</taxon>
        <taxon>Acetonemataceae</taxon>
        <taxon>Acetonema</taxon>
    </lineage>
</organism>
<comment type="similarity">
    <text evidence="1">Belongs to the GerABKA family.</text>
</comment>
<protein>
    <submittedName>
        <fullName evidence="5">GerA spore germination protein</fullName>
    </submittedName>
</protein>
<feature type="transmembrane region" description="Helical" evidence="4">
    <location>
        <begin position="473"/>
        <end position="492"/>
    </location>
</feature>
<dbReference type="eggNOG" id="COG0697">
    <property type="taxonomic scope" value="Bacteria"/>
</dbReference>
<feature type="region of interest" description="Disordered" evidence="3">
    <location>
        <begin position="593"/>
        <end position="623"/>
    </location>
</feature>
<evidence type="ECO:0000256" key="1">
    <source>
        <dbReference type="ARBA" id="ARBA00005278"/>
    </source>
</evidence>
<sequence length="623" mass="67939">MKTLFGKNLKALKQLLVFRPPDGSSPFVLPEAEHKEDSAGKAAKDFDRATAQHTAMLQYARRVTAALEKVQTILKGSCRAKELAILKLELEALEEQKKELSPLVKTYSLENNPLDEHISTSLEVNRMALQRIYNLPDNKDLILRSIVIPATPPVTANLAFIDGLVNNQTISLSVLQPLMLLGKEERELYRDNLIQQLVTKYLPSNQVKLAQTMRDVTDSLNLGDTVIFFDGVAEAVLVETKGQEHRGVDRPATEQTVRGSQSAFSDTLRVNTGLVRSILRSSNLTTELFTLGVRSNTPCALMYLKSVINPLLVKEMKRRLDGINVDTVSDAGALQSLLGDHPIVPYPQSLSTERPDRVAAALAEGRLALLLDGSSFAIVAPISLFSLFHAAEDFAFSWIAGSFARMLRLLGALLTVSLPALYIAIVYYHQEALPTDMILAIGAARERVPIPSFVEILMMEFAFELLREGGVRIPGMLGSTIGIVGAIILGQAAVTASIVSPITVVIIAVTGLASFTIPDYSLATAIRLTRFIFEVLAALLGLVGVAGGLVLTTVLLCSMKSLGVPYLAPIGPKTKAGYDVVIRGPVFSQEMRPDELNTQDQRRQSSVSRLWKYKKPAGKEKGE</sequence>